<evidence type="ECO:0000256" key="2">
    <source>
        <dbReference type="ARBA" id="ARBA00009172"/>
    </source>
</evidence>
<dbReference type="InterPro" id="IPR051951">
    <property type="entry name" value="UNC-93_regulatory"/>
</dbReference>
<accession>A0AAV4TTE4</accession>
<comment type="subcellular location">
    <subcellularLocation>
        <location evidence="1">Membrane</location>
        <topology evidence="1">Multi-pass membrane protein</topology>
    </subcellularLocation>
</comment>
<name>A0AAV4TTE4_9ARAC</name>
<evidence type="ECO:0000256" key="4">
    <source>
        <dbReference type="ARBA" id="ARBA00022989"/>
    </source>
</evidence>
<protein>
    <submittedName>
        <fullName evidence="7">Protein unc-93 homolog A</fullName>
    </submittedName>
</protein>
<keyword evidence="8" id="KW-1185">Reference proteome</keyword>
<proteinExistence type="inferred from homology"/>
<feature type="transmembrane region" description="Helical" evidence="6">
    <location>
        <begin position="47"/>
        <end position="66"/>
    </location>
</feature>
<dbReference type="PANTHER" id="PTHR19444:SF11">
    <property type="entry name" value="UNC93-LIKE PROTEIN"/>
    <property type="match status" value="1"/>
</dbReference>
<dbReference type="SUPFAM" id="SSF103473">
    <property type="entry name" value="MFS general substrate transporter"/>
    <property type="match status" value="1"/>
</dbReference>
<evidence type="ECO:0000256" key="1">
    <source>
        <dbReference type="ARBA" id="ARBA00004141"/>
    </source>
</evidence>
<feature type="transmembrane region" description="Helical" evidence="6">
    <location>
        <begin position="136"/>
        <end position="156"/>
    </location>
</feature>
<feature type="transmembrane region" description="Helical" evidence="6">
    <location>
        <begin position="243"/>
        <end position="264"/>
    </location>
</feature>
<keyword evidence="3 6" id="KW-0812">Transmembrane</keyword>
<organism evidence="7 8">
    <name type="scientific">Caerostris darwini</name>
    <dbReference type="NCBI Taxonomy" id="1538125"/>
    <lineage>
        <taxon>Eukaryota</taxon>
        <taxon>Metazoa</taxon>
        <taxon>Ecdysozoa</taxon>
        <taxon>Arthropoda</taxon>
        <taxon>Chelicerata</taxon>
        <taxon>Arachnida</taxon>
        <taxon>Araneae</taxon>
        <taxon>Araneomorphae</taxon>
        <taxon>Entelegynae</taxon>
        <taxon>Araneoidea</taxon>
        <taxon>Araneidae</taxon>
        <taxon>Caerostris</taxon>
    </lineage>
</organism>
<keyword evidence="5 6" id="KW-0472">Membrane</keyword>
<dbReference type="GO" id="GO:0005886">
    <property type="term" value="C:plasma membrane"/>
    <property type="evidence" value="ECO:0007669"/>
    <property type="project" value="TreeGrafter"/>
</dbReference>
<evidence type="ECO:0000313" key="8">
    <source>
        <dbReference type="Proteomes" id="UP001054837"/>
    </source>
</evidence>
<feature type="transmembrane region" description="Helical" evidence="6">
    <location>
        <begin position="111"/>
        <end position="130"/>
    </location>
</feature>
<sequence length="322" mass="35836">MPKSIQEHQLPNIVGDGLMRNLSIDGQADCEVPCEVIKAKALRRKSLRNVCVFSLCYFLTFSGFWALTNLQSTMNAEGGLGDYSQAVMYVTAMVSSLFLPKVLIDKFGCRRILIFGNVVCCFSIASNMFLRWDLMLTASVAFGLANGPFASAQTVYIDEMATRFQSTITENLEFIMAAFFGMLTFSIENTQVWGNIISFYVLKNENSSYAGNLSMPSECGANFFPSENDTNQNLDPPTEYQRFLLIGIYLGMGLLSVLIMVFFLEPLNNDIKAGSGWKTILERLVSALKFLRNPHPCLLVPLGIYIGMEGSFYANEVTQLSI</sequence>
<evidence type="ECO:0000256" key="3">
    <source>
        <dbReference type="ARBA" id="ARBA00022692"/>
    </source>
</evidence>
<evidence type="ECO:0000256" key="5">
    <source>
        <dbReference type="ARBA" id="ARBA00023136"/>
    </source>
</evidence>
<dbReference type="EMBL" id="BPLQ01010098">
    <property type="protein sequence ID" value="GIY48316.1"/>
    <property type="molecule type" value="Genomic_DNA"/>
</dbReference>
<dbReference type="PANTHER" id="PTHR19444">
    <property type="entry name" value="UNC-93 RELATED"/>
    <property type="match status" value="1"/>
</dbReference>
<reference evidence="7 8" key="1">
    <citation type="submission" date="2021-06" db="EMBL/GenBank/DDBJ databases">
        <title>Caerostris darwini draft genome.</title>
        <authorList>
            <person name="Kono N."/>
            <person name="Arakawa K."/>
        </authorList>
    </citation>
    <scope>NUCLEOTIDE SEQUENCE [LARGE SCALE GENOMIC DNA]</scope>
</reference>
<feature type="transmembrane region" description="Helical" evidence="6">
    <location>
        <begin position="86"/>
        <end position="104"/>
    </location>
</feature>
<dbReference type="Pfam" id="PF05978">
    <property type="entry name" value="UNC-93"/>
    <property type="match status" value="1"/>
</dbReference>
<dbReference type="InterPro" id="IPR010291">
    <property type="entry name" value="Ion_channel_UNC-93"/>
</dbReference>
<dbReference type="GO" id="GO:0015459">
    <property type="term" value="F:potassium channel regulator activity"/>
    <property type="evidence" value="ECO:0007669"/>
    <property type="project" value="TreeGrafter"/>
</dbReference>
<dbReference type="GO" id="GO:0055120">
    <property type="term" value="C:striated muscle dense body"/>
    <property type="evidence" value="ECO:0007669"/>
    <property type="project" value="TreeGrafter"/>
</dbReference>
<dbReference type="Gene3D" id="1.20.1250.20">
    <property type="entry name" value="MFS general substrate transporter like domains"/>
    <property type="match status" value="1"/>
</dbReference>
<dbReference type="Proteomes" id="UP001054837">
    <property type="component" value="Unassembled WGS sequence"/>
</dbReference>
<evidence type="ECO:0000256" key="6">
    <source>
        <dbReference type="SAM" id="Phobius"/>
    </source>
</evidence>
<comment type="caution">
    <text evidence="7">The sequence shown here is derived from an EMBL/GenBank/DDBJ whole genome shotgun (WGS) entry which is preliminary data.</text>
</comment>
<gene>
    <name evidence="7" type="primary">unc93a</name>
    <name evidence="7" type="ORF">CDAR_37381</name>
</gene>
<dbReference type="AlphaFoldDB" id="A0AAV4TTE4"/>
<dbReference type="GO" id="GO:0043266">
    <property type="term" value="P:regulation of potassium ion transport"/>
    <property type="evidence" value="ECO:0007669"/>
    <property type="project" value="TreeGrafter"/>
</dbReference>
<keyword evidence="4 6" id="KW-1133">Transmembrane helix</keyword>
<comment type="similarity">
    <text evidence="2">Belongs to the unc-93 family.</text>
</comment>
<evidence type="ECO:0000313" key="7">
    <source>
        <dbReference type="EMBL" id="GIY48316.1"/>
    </source>
</evidence>
<dbReference type="InterPro" id="IPR036259">
    <property type="entry name" value="MFS_trans_sf"/>
</dbReference>
<dbReference type="GO" id="GO:0006937">
    <property type="term" value="P:regulation of muscle contraction"/>
    <property type="evidence" value="ECO:0007669"/>
    <property type="project" value="TreeGrafter"/>
</dbReference>